<feature type="compositionally biased region" description="Polar residues" evidence="6">
    <location>
        <begin position="41"/>
        <end position="57"/>
    </location>
</feature>
<dbReference type="InterPro" id="IPR008271">
    <property type="entry name" value="Ser/Thr_kinase_AS"/>
</dbReference>
<dbReference type="InterPro" id="IPR017441">
    <property type="entry name" value="Protein_kinase_ATP_BS"/>
</dbReference>
<keyword evidence="4 5" id="KW-0067">ATP-binding</keyword>
<name>A0ABS5BX06_9BACT</name>
<feature type="binding site" evidence="5">
    <location>
        <position position="146"/>
    </location>
    <ligand>
        <name>ATP</name>
        <dbReference type="ChEBI" id="CHEBI:30616"/>
    </ligand>
</feature>
<evidence type="ECO:0000256" key="3">
    <source>
        <dbReference type="ARBA" id="ARBA00022777"/>
    </source>
</evidence>
<keyword evidence="8" id="KW-0723">Serine/threonine-protein kinase</keyword>
<protein>
    <submittedName>
        <fullName evidence="8">Serine/threonine protein kinase</fullName>
    </submittedName>
</protein>
<evidence type="ECO:0000313" key="9">
    <source>
        <dbReference type="Proteomes" id="UP000676565"/>
    </source>
</evidence>
<evidence type="ECO:0000256" key="5">
    <source>
        <dbReference type="PROSITE-ProRule" id="PRU10141"/>
    </source>
</evidence>
<reference evidence="8 9" key="1">
    <citation type="submission" date="2021-04" db="EMBL/GenBank/DDBJ databases">
        <authorList>
            <person name="Ivanova A."/>
        </authorList>
    </citation>
    <scope>NUCLEOTIDE SEQUENCE [LARGE SCALE GENOMIC DNA]</scope>
    <source>
        <strain evidence="8 9">G18</strain>
    </source>
</reference>
<dbReference type="EMBL" id="JAGKQQ010000001">
    <property type="protein sequence ID" value="MBP3958270.1"/>
    <property type="molecule type" value="Genomic_DNA"/>
</dbReference>
<evidence type="ECO:0000256" key="6">
    <source>
        <dbReference type="SAM" id="MobiDB-lite"/>
    </source>
</evidence>
<dbReference type="InterPro" id="IPR000719">
    <property type="entry name" value="Prot_kinase_dom"/>
</dbReference>
<dbReference type="GO" id="GO:0004674">
    <property type="term" value="F:protein serine/threonine kinase activity"/>
    <property type="evidence" value="ECO:0007669"/>
    <property type="project" value="UniProtKB-KW"/>
</dbReference>
<dbReference type="SUPFAM" id="SSF56112">
    <property type="entry name" value="Protein kinase-like (PK-like)"/>
    <property type="match status" value="1"/>
</dbReference>
<feature type="compositionally biased region" description="Basic and acidic residues" evidence="6">
    <location>
        <begin position="26"/>
        <end position="40"/>
    </location>
</feature>
<dbReference type="RefSeq" id="WP_210658096.1">
    <property type="nucleotide sequence ID" value="NZ_JAGKQQ010000001.1"/>
</dbReference>
<dbReference type="PROSITE" id="PS50011">
    <property type="entry name" value="PROTEIN_KINASE_DOM"/>
    <property type="match status" value="1"/>
</dbReference>
<keyword evidence="3 8" id="KW-0418">Kinase</keyword>
<sequence>MGTPTDPTGRPSSQRIAGPVPSSGEPEPKPIKDGSTDSHRPNNSLSDLIQSGGSSRTRSNESDIAQFLAHPQGGAANSDDAPTVITHNTKQAQPAPPVPLTVAGEPPSIAGRRLGHFELIEAIGSGGMAAVLKARDLELGRIVALKILPPEAARDPESVTRFKQEARSAAKLDHENVARVYFFGEDQGLNFIAFEFVEGDNLRVIIDRRGQLPPGECVRYMMQVAAGLNHAAERGVVHRDIKPSNILITPDGRAKIVDMGLARYLGSELVNGTVTQSGVTLGTFDYISPEQALDPRRADVRSDIYSLGCTFYHALTGRPPVPEGTAARKLRAHQEDDFLDPRELNPAISDELAAILARMMMKDQAARYQTPNELISHLKGLAERLHVADPLAHDSATKAVPAELRLLPETPRLRPWWVMAVVAVALAVVAFVVSTGNPGPAPGLPGTAGTFAKDKGKEKGNGQDANNGGDPATKGPTLPANPAASVVPVRKIEELAMKLKDPATTKVVLAPGEFDLRRLPQGILFQGNALELVGAGAGLTKIIVNASASTNRDTSGSLTVSARTVAISGVWFELRSDTENLTFDTPVGVQIEDAAEIKLTDCVFMPESPQPNHEARAVAVTRTPAAEGTAAVTVTRCLFAPGAVGLALPAGSTADVTDSGFAPHATAAVQITDAPVSESAAPAVVTLKRSSFMLDPNGAAVEGAPGRLSVGAFDCLFALVGNKTFRAPFASTDATKYGAGVVTRVRGDKLNLEKLKGMQFSVPPGRANAFYRVHPIGAPNTSFSFEECKAAFGLRTDEKNHVGLDQSPWSESKPVEAVVSKAPWKAFRLKVDDDVKDDPLLFMKNKGETTEPFGVVFDKKDEKPFGRRLAYPDIKFWPPKRPVSVAERPRKVWYPKAPAGTELAPGEFTELRTLLRVVRPGDTIQIRHHGVLRVDGEELKAATKPSEGEFRVTFEPYPNCEFVLESQGDEEIDQSLFKLKSGEVTFNGIHFLLKPSRAKNEVTAAVAVLGGRSCTFKNCTFTLAEKDDAQVAAVYLPNLKPVMEMDPVARSVPKVAFDHCVVRGRGRGVWVEVTRPLNLELSDTLTALDGPVLLSEAGGKPVATSTSTAKFLRVTALVAGPIVEMRGGKSADTMRTAGLTKLDVEADECLFVAVPLAGRPLVELDGVEPTDWKSVLSWQVKKANRYANFDTSAVVALIRPHGEGIAKEWGWDDWVGNVGEPASVTGKRIGKVTFAALPIGLKELATVKPADVVVKDADFPDPLDSKLIGSKLVEVGADPEKLPTAPDEMKPE</sequence>
<dbReference type="SMART" id="SM00220">
    <property type="entry name" value="S_TKc"/>
    <property type="match status" value="1"/>
</dbReference>
<dbReference type="Pfam" id="PF00069">
    <property type="entry name" value="Pkinase"/>
    <property type="match status" value="1"/>
</dbReference>
<dbReference type="Proteomes" id="UP000676565">
    <property type="component" value="Unassembled WGS sequence"/>
</dbReference>
<dbReference type="CDD" id="cd14014">
    <property type="entry name" value="STKc_PknB_like"/>
    <property type="match status" value="1"/>
</dbReference>
<keyword evidence="9" id="KW-1185">Reference proteome</keyword>
<dbReference type="PROSITE" id="PS00107">
    <property type="entry name" value="PROTEIN_KINASE_ATP"/>
    <property type="match status" value="1"/>
</dbReference>
<feature type="domain" description="Protein kinase" evidence="7">
    <location>
        <begin position="117"/>
        <end position="380"/>
    </location>
</feature>
<gene>
    <name evidence="8" type="ORF">J8F10_23735</name>
</gene>
<feature type="region of interest" description="Disordered" evidence="6">
    <location>
        <begin position="439"/>
        <end position="482"/>
    </location>
</feature>
<dbReference type="PANTHER" id="PTHR43289">
    <property type="entry name" value="MITOGEN-ACTIVATED PROTEIN KINASE KINASE KINASE 20-RELATED"/>
    <property type="match status" value="1"/>
</dbReference>
<feature type="region of interest" description="Disordered" evidence="6">
    <location>
        <begin position="1"/>
        <end position="60"/>
    </location>
</feature>
<dbReference type="PANTHER" id="PTHR43289:SF6">
    <property type="entry name" value="SERINE_THREONINE-PROTEIN KINASE NEKL-3"/>
    <property type="match status" value="1"/>
</dbReference>
<accession>A0ABS5BX06</accession>
<organism evidence="8 9">
    <name type="scientific">Gemmata palustris</name>
    <dbReference type="NCBI Taxonomy" id="2822762"/>
    <lineage>
        <taxon>Bacteria</taxon>
        <taxon>Pseudomonadati</taxon>
        <taxon>Planctomycetota</taxon>
        <taxon>Planctomycetia</taxon>
        <taxon>Gemmatales</taxon>
        <taxon>Gemmataceae</taxon>
        <taxon>Gemmata</taxon>
    </lineage>
</organism>
<evidence type="ECO:0000256" key="2">
    <source>
        <dbReference type="ARBA" id="ARBA00022741"/>
    </source>
</evidence>
<evidence type="ECO:0000256" key="4">
    <source>
        <dbReference type="ARBA" id="ARBA00022840"/>
    </source>
</evidence>
<evidence type="ECO:0000256" key="1">
    <source>
        <dbReference type="ARBA" id="ARBA00022679"/>
    </source>
</evidence>
<feature type="compositionally biased region" description="Low complexity" evidence="6">
    <location>
        <begin position="439"/>
        <end position="451"/>
    </location>
</feature>
<feature type="compositionally biased region" description="Basic and acidic residues" evidence="6">
    <location>
        <begin position="452"/>
        <end position="461"/>
    </location>
</feature>
<comment type="caution">
    <text evidence="8">The sequence shown here is derived from an EMBL/GenBank/DDBJ whole genome shotgun (WGS) entry which is preliminary data.</text>
</comment>
<dbReference type="InterPro" id="IPR011009">
    <property type="entry name" value="Kinase-like_dom_sf"/>
</dbReference>
<keyword evidence="2 5" id="KW-0547">Nucleotide-binding</keyword>
<proteinExistence type="predicted"/>
<dbReference type="Gene3D" id="3.30.200.20">
    <property type="entry name" value="Phosphorylase Kinase, domain 1"/>
    <property type="match status" value="1"/>
</dbReference>
<evidence type="ECO:0000259" key="7">
    <source>
        <dbReference type="PROSITE" id="PS50011"/>
    </source>
</evidence>
<evidence type="ECO:0000313" key="8">
    <source>
        <dbReference type="EMBL" id="MBP3958270.1"/>
    </source>
</evidence>
<keyword evidence="1" id="KW-0808">Transferase</keyword>
<dbReference type="PROSITE" id="PS00108">
    <property type="entry name" value="PROTEIN_KINASE_ST"/>
    <property type="match status" value="1"/>
</dbReference>
<dbReference type="Gene3D" id="1.10.510.10">
    <property type="entry name" value="Transferase(Phosphotransferase) domain 1"/>
    <property type="match status" value="1"/>
</dbReference>